<dbReference type="PANTHER" id="PTHR34821:SF2">
    <property type="entry name" value="INNER MEMBRANE PROTEIN YDCZ"/>
    <property type="match status" value="1"/>
</dbReference>
<evidence type="ECO:0000256" key="1">
    <source>
        <dbReference type="SAM" id="Phobius"/>
    </source>
</evidence>
<name>A0ABP3TT03_9CLOT</name>
<evidence type="ECO:0000313" key="3">
    <source>
        <dbReference type="Proteomes" id="UP001500339"/>
    </source>
</evidence>
<sequence>MYKLASVFIGLLITIMVTINGALSKGIGDYKSVLIIHIVGLITITFLLILKKEKLNLKKDIPKYLFSGGAIGVFVVLFNNMSFNKLGASLTLSLGLFGQLILSGIIDHFGLFNMEVSKFNVKKIVGFLLIFVGIIVMVIY</sequence>
<dbReference type="EMBL" id="BAAACF010000001">
    <property type="protein sequence ID" value="GAA0717313.1"/>
    <property type="molecule type" value="Genomic_DNA"/>
</dbReference>
<dbReference type="RefSeq" id="WP_343765688.1">
    <property type="nucleotide sequence ID" value="NZ_BAAACF010000001.1"/>
</dbReference>
<feature type="transmembrane region" description="Helical" evidence="1">
    <location>
        <begin position="90"/>
        <end position="112"/>
    </location>
</feature>
<dbReference type="Pfam" id="PF04657">
    <property type="entry name" value="DMT_YdcZ"/>
    <property type="match status" value="1"/>
</dbReference>
<keyword evidence="1" id="KW-1133">Transmembrane helix</keyword>
<keyword evidence="1" id="KW-0472">Membrane</keyword>
<dbReference type="InterPro" id="IPR006750">
    <property type="entry name" value="YdcZ"/>
</dbReference>
<feature type="transmembrane region" description="Helical" evidence="1">
    <location>
        <begin position="124"/>
        <end position="139"/>
    </location>
</feature>
<feature type="transmembrane region" description="Helical" evidence="1">
    <location>
        <begin position="62"/>
        <end position="78"/>
    </location>
</feature>
<comment type="caution">
    <text evidence="2">The sequence shown here is derived from an EMBL/GenBank/DDBJ whole genome shotgun (WGS) entry which is preliminary data.</text>
</comment>
<dbReference type="Proteomes" id="UP001500339">
    <property type="component" value="Unassembled WGS sequence"/>
</dbReference>
<accession>A0ABP3TT03</accession>
<keyword evidence="1" id="KW-0812">Transmembrane</keyword>
<feature type="transmembrane region" description="Helical" evidence="1">
    <location>
        <begin position="34"/>
        <end position="50"/>
    </location>
</feature>
<reference evidence="3" key="1">
    <citation type="journal article" date="2019" name="Int. J. Syst. Evol. Microbiol.">
        <title>The Global Catalogue of Microorganisms (GCM) 10K type strain sequencing project: providing services to taxonomists for standard genome sequencing and annotation.</title>
        <authorList>
            <consortium name="The Broad Institute Genomics Platform"/>
            <consortium name="The Broad Institute Genome Sequencing Center for Infectious Disease"/>
            <person name="Wu L."/>
            <person name="Ma J."/>
        </authorList>
    </citation>
    <scope>NUCLEOTIDE SEQUENCE [LARGE SCALE GENOMIC DNA]</scope>
    <source>
        <strain evidence="3">JCM 1405</strain>
    </source>
</reference>
<protein>
    <submittedName>
        <fullName evidence="2">DMT family transporter</fullName>
    </submittedName>
</protein>
<dbReference type="PANTHER" id="PTHR34821">
    <property type="entry name" value="INNER MEMBRANE PROTEIN YDCZ"/>
    <property type="match status" value="1"/>
</dbReference>
<gene>
    <name evidence="2" type="ORF">GCM10008905_02840</name>
</gene>
<organism evidence="2 3">
    <name type="scientific">Clostridium malenominatum</name>
    <dbReference type="NCBI Taxonomy" id="1539"/>
    <lineage>
        <taxon>Bacteria</taxon>
        <taxon>Bacillati</taxon>
        <taxon>Bacillota</taxon>
        <taxon>Clostridia</taxon>
        <taxon>Eubacteriales</taxon>
        <taxon>Clostridiaceae</taxon>
        <taxon>Clostridium</taxon>
    </lineage>
</organism>
<evidence type="ECO:0000313" key="2">
    <source>
        <dbReference type="EMBL" id="GAA0717313.1"/>
    </source>
</evidence>
<proteinExistence type="predicted"/>
<keyword evidence="3" id="KW-1185">Reference proteome</keyword>